<evidence type="ECO:0000256" key="6">
    <source>
        <dbReference type="ARBA" id="ARBA00023136"/>
    </source>
</evidence>
<evidence type="ECO:0000256" key="4">
    <source>
        <dbReference type="ARBA" id="ARBA00022692"/>
    </source>
</evidence>
<dbReference type="RefSeq" id="WP_165238726.1">
    <property type="nucleotide sequence ID" value="NZ_JAAKZV010000075.1"/>
</dbReference>
<gene>
    <name evidence="8" type="primary">ftsQ</name>
    <name evidence="11" type="ORF">G5C51_18480</name>
</gene>
<dbReference type="GO" id="GO:0090529">
    <property type="term" value="P:cell septum assembly"/>
    <property type="evidence" value="ECO:0007669"/>
    <property type="project" value="InterPro"/>
</dbReference>
<dbReference type="InterPro" id="IPR026579">
    <property type="entry name" value="FtsQ"/>
</dbReference>
<protein>
    <recommendedName>
        <fullName evidence="8">Cell division protein FtsQ</fullName>
    </recommendedName>
</protein>
<keyword evidence="7 8" id="KW-0131">Cell cycle</keyword>
<dbReference type="InterPro" id="IPR013685">
    <property type="entry name" value="POTRA_FtsQ_type"/>
</dbReference>
<dbReference type="EMBL" id="JAAKZV010000075">
    <property type="protein sequence ID" value="NGN65874.1"/>
    <property type="molecule type" value="Genomic_DNA"/>
</dbReference>
<keyword evidence="12" id="KW-1185">Reference proteome</keyword>
<dbReference type="Pfam" id="PF08478">
    <property type="entry name" value="POTRA_1"/>
    <property type="match status" value="1"/>
</dbReference>
<dbReference type="GO" id="GO:0043093">
    <property type="term" value="P:FtsZ-dependent cytokinesis"/>
    <property type="evidence" value="ECO:0007669"/>
    <property type="project" value="UniProtKB-UniRule"/>
</dbReference>
<dbReference type="InterPro" id="IPR034746">
    <property type="entry name" value="POTRA"/>
</dbReference>
<dbReference type="PANTHER" id="PTHR37820:SF1">
    <property type="entry name" value="CELL DIVISION PROTEIN FTSQ"/>
    <property type="match status" value="1"/>
</dbReference>
<evidence type="ECO:0000256" key="2">
    <source>
        <dbReference type="ARBA" id="ARBA00022475"/>
    </source>
</evidence>
<comment type="subcellular location">
    <subcellularLocation>
        <location evidence="8">Cell membrane</location>
        <topology evidence="8">Single-pass type II membrane protein</topology>
    </subcellularLocation>
    <subcellularLocation>
        <location evidence="1">Membrane</location>
    </subcellularLocation>
    <text evidence="8">Localizes to the division septum.</text>
</comment>
<evidence type="ECO:0000256" key="7">
    <source>
        <dbReference type="ARBA" id="ARBA00023306"/>
    </source>
</evidence>
<keyword evidence="4 8" id="KW-0812">Transmembrane</keyword>
<dbReference type="PANTHER" id="PTHR37820">
    <property type="entry name" value="CELL DIVISION PROTEIN DIVIB"/>
    <property type="match status" value="1"/>
</dbReference>
<dbReference type="AlphaFoldDB" id="A0A6G4U151"/>
<comment type="function">
    <text evidence="8">Essential cell division protein.</text>
</comment>
<evidence type="ECO:0000313" key="11">
    <source>
        <dbReference type="EMBL" id="NGN65874.1"/>
    </source>
</evidence>
<dbReference type="GO" id="GO:0032153">
    <property type="term" value="C:cell division site"/>
    <property type="evidence" value="ECO:0007669"/>
    <property type="project" value="UniProtKB-UniRule"/>
</dbReference>
<dbReference type="Gene3D" id="3.10.20.310">
    <property type="entry name" value="membrane protein fhac"/>
    <property type="match status" value="1"/>
</dbReference>
<evidence type="ECO:0000256" key="1">
    <source>
        <dbReference type="ARBA" id="ARBA00004370"/>
    </source>
</evidence>
<comment type="similarity">
    <text evidence="8">Belongs to the FtsQ/DivIB family. FtsQ subfamily.</text>
</comment>
<organism evidence="11 12">
    <name type="scientific">Streptomyces coryli</name>
    <dbReference type="NCBI Taxonomy" id="1128680"/>
    <lineage>
        <taxon>Bacteria</taxon>
        <taxon>Bacillati</taxon>
        <taxon>Actinomycetota</taxon>
        <taxon>Actinomycetes</taxon>
        <taxon>Kitasatosporales</taxon>
        <taxon>Streptomycetaceae</taxon>
        <taxon>Streptomyces</taxon>
    </lineage>
</organism>
<evidence type="ECO:0000259" key="10">
    <source>
        <dbReference type="PROSITE" id="PS51779"/>
    </source>
</evidence>
<feature type="domain" description="POTRA" evidence="10">
    <location>
        <begin position="64"/>
        <end position="137"/>
    </location>
</feature>
<keyword evidence="2 8" id="KW-1003">Cell membrane</keyword>
<dbReference type="Pfam" id="PF03799">
    <property type="entry name" value="FtsQ_DivIB_C"/>
    <property type="match status" value="1"/>
</dbReference>
<dbReference type="Proteomes" id="UP000481583">
    <property type="component" value="Unassembled WGS sequence"/>
</dbReference>
<evidence type="ECO:0000256" key="9">
    <source>
        <dbReference type="SAM" id="MobiDB-lite"/>
    </source>
</evidence>
<keyword evidence="3 8" id="KW-0132">Cell division</keyword>
<feature type="transmembrane region" description="Helical" evidence="8">
    <location>
        <begin position="39"/>
        <end position="59"/>
    </location>
</feature>
<evidence type="ECO:0000256" key="5">
    <source>
        <dbReference type="ARBA" id="ARBA00022989"/>
    </source>
</evidence>
<evidence type="ECO:0000313" key="12">
    <source>
        <dbReference type="Proteomes" id="UP000481583"/>
    </source>
</evidence>
<dbReference type="InterPro" id="IPR005548">
    <property type="entry name" value="Cell_div_FtsQ/DivIB_C"/>
</dbReference>
<evidence type="ECO:0000256" key="3">
    <source>
        <dbReference type="ARBA" id="ARBA00022618"/>
    </source>
</evidence>
<evidence type="ECO:0000256" key="8">
    <source>
        <dbReference type="HAMAP-Rule" id="MF_00911"/>
    </source>
</evidence>
<sequence length="270" mass="28696">MAGATTAKRDERRGSAPPRSGGGPGAARQGWRRLANKRLAAVLLVLAVLLGGFAGWALYGSNWLRVERVQATFTEGSTRVLSPDEVVGTAAVGTGGPLASVDTDAVTARLEQELPRIKSVDVQRSWPHTVKLVVTERTPAVLLRGGDGRYTEVDAEGVRYATVVRPPKRVPVLEVAAAKSPSLERFGPDRLRAEAIKVAGQLPVELRHRTRTIKVTSYDAITLQLADDRTVLWGSAEKGAVKARVLTALMKAAKGADHFDVSAPSAPAAS</sequence>
<keyword evidence="6 8" id="KW-0472">Membrane</keyword>
<proteinExistence type="inferred from homology"/>
<dbReference type="InterPro" id="IPR050487">
    <property type="entry name" value="FtsQ_DivIB"/>
</dbReference>
<dbReference type="HAMAP" id="MF_00911">
    <property type="entry name" value="FtsQ_subfam"/>
    <property type="match status" value="1"/>
</dbReference>
<feature type="region of interest" description="Disordered" evidence="9">
    <location>
        <begin position="1"/>
        <end position="29"/>
    </location>
</feature>
<dbReference type="PROSITE" id="PS51779">
    <property type="entry name" value="POTRA"/>
    <property type="match status" value="1"/>
</dbReference>
<name>A0A6G4U151_9ACTN</name>
<keyword evidence="5 8" id="KW-1133">Transmembrane helix</keyword>
<accession>A0A6G4U151</accession>
<dbReference type="GO" id="GO:0005886">
    <property type="term" value="C:plasma membrane"/>
    <property type="evidence" value="ECO:0007669"/>
    <property type="project" value="UniProtKB-SubCell"/>
</dbReference>
<comment type="caution">
    <text evidence="11">The sequence shown here is derived from an EMBL/GenBank/DDBJ whole genome shotgun (WGS) entry which is preliminary data.</text>
</comment>
<reference evidence="11 12" key="1">
    <citation type="submission" date="2020-02" db="EMBL/GenBank/DDBJ databases">
        <title>Whole-genome analyses of novel actinobacteria.</title>
        <authorList>
            <person name="Sahin N."/>
        </authorList>
    </citation>
    <scope>NUCLEOTIDE SEQUENCE [LARGE SCALE GENOMIC DNA]</scope>
    <source>
        <strain evidence="11 12">A7024</strain>
    </source>
</reference>